<evidence type="ECO:0000259" key="3">
    <source>
        <dbReference type="Pfam" id="PF02982"/>
    </source>
</evidence>
<dbReference type="Gene3D" id="3.10.450.50">
    <property type="match status" value="1"/>
</dbReference>
<evidence type="ECO:0000256" key="1">
    <source>
        <dbReference type="ARBA" id="ARBA00008584"/>
    </source>
</evidence>
<dbReference type="Pfam" id="PF02982">
    <property type="entry name" value="Scytalone_dh"/>
    <property type="match status" value="1"/>
</dbReference>
<evidence type="ECO:0000313" key="5">
    <source>
        <dbReference type="Proteomes" id="UP001610563"/>
    </source>
</evidence>
<protein>
    <submittedName>
        <fullName evidence="4">NTF2-like protein</fullName>
    </submittedName>
</protein>
<sequence length="173" mass="19082">MSEFHIYIPENLSFADYITIVQTARVLADGYDTKDRARVLAAVAPEVTVDYSLIVPAWGCKIYTGEAFASAWTATELLGNPILATQHLLGQPYFTSVSEAVITVQWQQLASHARWEGDARGAGGKVGESSDGRSFMEQEFRKVDGKWKIAAITPSLLYYTGDFTRILRPAGED</sequence>
<dbReference type="InterPro" id="IPR032710">
    <property type="entry name" value="NTF2-like_dom_sf"/>
</dbReference>
<evidence type="ECO:0000313" key="4">
    <source>
        <dbReference type="EMBL" id="KAL2784223.1"/>
    </source>
</evidence>
<comment type="similarity">
    <text evidence="1">Belongs to the scytalone dehydratase family.</text>
</comment>
<accession>A0ABR4FLT4</accession>
<dbReference type="InterPro" id="IPR049884">
    <property type="entry name" value="Scytalone_dh"/>
</dbReference>
<gene>
    <name evidence="4" type="ORF">BJX66DRAFT_330115</name>
</gene>
<organism evidence="4 5">
    <name type="scientific">Aspergillus keveii</name>
    <dbReference type="NCBI Taxonomy" id="714993"/>
    <lineage>
        <taxon>Eukaryota</taxon>
        <taxon>Fungi</taxon>
        <taxon>Dikarya</taxon>
        <taxon>Ascomycota</taxon>
        <taxon>Pezizomycotina</taxon>
        <taxon>Eurotiomycetes</taxon>
        <taxon>Eurotiomycetidae</taxon>
        <taxon>Eurotiales</taxon>
        <taxon>Aspergillaceae</taxon>
        <taxon>Aspergillus</taxon>
        <taxon>Aspergillus subgen. Nidulantes</taxon>
    </lineage>
</organism>
<dbReference type="SUPFAM" id="SSF54427">
    <property type="entry name" value="NTF2-like"/>
    <property type="match status" value="1"/>
</dbReference>
<dbReference type="EMBL" id="JBFTWV010000188">
    <property type="protein sequence ID" value="KAL2784223.1"/>
    <property type="molecule type" value="Genomic_DNA"/>
</dbReference>
<name>A0ABR4FLT4_9EURO</name>
<reference evidence="4 5" key="1">
    <citation type="submission" date="2024-07" db="EMBL/GenBank/DDBJ databases">
        <title>Section-level genome sequencing and comparative genomics of Aspergillus sections Usti and Cavernicolus.</title>
        <authorList>
            <consortium name="Lawrence Berkeley National Laboratory"/>
            <person name="Nybo J.L."/>
            <person name="Vesth T.C."/>
            <person name="Theobald S."/>
            <person name="Frisvad J.C."/>
            <person name="Larsen T.O."/>
            <person name="Kjaerboelling I."/>
            <person name="Rothschild-Mancinelli K."/>
            <person name="Lyhne E.K."/>
            <person name="Kogle M.E."/>
            <person name="Barry K."/>
            <person name="Clum A."/>
            <person name="Na H."/>
            <person name="Ledsgaard L."/>
            <person name="Lin J."/>
            <person name="Lipzen A."/>
            <person name="Kuo A."/>
            <person name="Riley R."/>
            <person name="Mondo S."/>
            <person name="Labutti K."/>
            <person name="Haridas S."/>
            <person name="Pangalinan J."/>
            <person name="Salamov A.A."/>
            <person name="Simmons B.A."/>
            <person name="Magnuson J.K."/>
            <person name="Chen J."/>
            <person name="Drula E."/>
            <person name="Henrissat B."/>
            <person name="Wiebenga A."/>
            <person name="Lubbers R.J."/>
            <person name="Gomes A.C."/>
            <person name="Makela M.R."/>
            <person name="Stajich J."/>
            <person name="Grigoriev I.V."/>
            <person name="Mortensen U.H."/>
            <person name="De Vries R.P."/>
            <person name="Baker S.E."/>
            <person name="Andersen M.R."/>
        </authorList>
    </citation>
    <scope>NUCLEOTIDE SEQUENCE [LARGE SCALE GENOMIC DNA]</scope>
    <source>
        <strain evidence="4 5">CBS 209.92</strain>
    </source>
</reference>
<evidence type="ECO:0000256" key="2">
    <source>
        <dbReference type="ARBA" id="ARBA00023239"/>
    </source>
</evidence>
<keyword evidence="5" id="KW-1185">Reference proteome</keyword>
<proteinExistence type="inferred from homology"/>
<dbReference type="Proteomes" id="UP001610563">
    <property type="component" value="Unassembled WGS sequence"/>
</dbReference>
<keyword evidence="2" id="KW-0456">Lyase</keyword>
<comment type="caution">
    <text evidence="4">The sequence shown here is derived from an EMBL/GenBank/DDBJ whole genome shotgun (WGS) entry which is preliminary data.</text>
</comment>
<feature type="domain" description="Scytalone dehydratase-like" evidence="3">
    <location>
        <begin position="11"/>
        <end position="170"/>
    </location>
</feature>